<protein>
    <submittedName>
        <fullName evidence="1">Glycine cleavage system H protein</fullName>
    </submittedName>
</protein>
<dbReference type="PANTHER" id="PTHR11715">
    <property type="entry name" value="GLYCINE CLEAVAGE SYSTEM H PROTEIN"/>
    <property type="match status" value="1"/>
</dbReference>
<dbReference type="InterPro" id="IPR002930">
    <property type="entry name" value="GCV_H"/>
</dbReference>
<reference evidence="1" key="1">
    <citation type="submission" date="2013-08" db="EMBL/GenBank/DDBJ databases">
        <authorList>
            <person name="Mendez C."/>
            <person name="Richter M."/>
            <person name="Ferrer M."/>
            <person name="Sanchez J."/>
        </authorList>
    </citation>
    <scope>NUCLEOTIDE SEQUENCE</scope>
</reference>
<dbReference type="GO" id="GO:0005829">
    <property type="term" value="C:cytosol"/>
    <property type="evidence" value="ECO:0007669"/>
    <property type="project" value="TreeGrafter"/>
</dbReference>
<dbReference type="Pfam" id="PF01597">
    <property type="entry name" value="GCV_H"/>
    <property type="match status" value="1"/>
</dbReference>
<dbReference type="InterPro" id="IPR033753">
    <property type="entry name" value="GCV_H/Fam206"/>
</dbReference>
<proteinExistence type="predicted"/>
<name>T1BBF8_9ZZZZ</name>
<feature type="non-terminal residue" evidence="1">
    <location>
        <position position="185"/>
    </location>
</feature>
<accession>T1BBF8</accession>
<dbReference type="SUPFAM" id="SSF51230">
    <property type="entry name" value="Single hybrid motif"/>
    <property type="match status" value="1"/>
</dbReference>
<dbReference type="PANTHER" id="PTHR11715:SF3">
    <property type="entry name" value="GLYCINE CLEAVAGE SYSTEM H PROTEIN-RELATED"/>
    <property type="match status" value="1"/>
</dbReference>
<sequence length="185" mass="20297">MELEGCPLPEDRLYDLENNVWMLAEPGGASAKIGLISAFAAFIGPVTAVTYRPIPGPIAAGRSVGMVETVRYTGAVRLPVDGTVTERNPALLQRPRLVNDSPYDAGWIVRFRPDRVEGPPLESAHAIRERLLQRIHAQRIHCWPATPDLEMFEIGIECSAILTKLNEELAVRPPGTAILLVTDEP</sequence>
<dbReference type="GO" id="GO:0009249">
    <property type="term" value="P:protein lipoylation"/>
    <property type="evidence" value="ECO:0007669"/>
    <property type="project" value="TreeGrafter"/>
</dbReference>
<comment type="caution">
    <text evidence="1">The sequence shown here is derived from an EMBL/GenBank/DDBJ whole genome shotgun (WGS) entry which is preliminary data.</text>
</comment>
<gene>
    <name evidence="1" type="ORF">B1B_05104</name>
</gene>
<reference evidence="1" key="2">
    <citation type="journal article" date="2014" name="ISME J.">
        <title>Microbial stratification in low pH oxic and suboxic macroscopic growths along an acid mine drainage.</title>
        <authorList>
            <person name="Mendez-Garcia C."/>
            <person name="Mesa V."/>
            <person name="Sprenger R.R."/>
            <person name="Richter M."/>
            <person name="Diez M.S."/>
            <person name="Solano J."/>
            <person name="Bargiela R."/>
            <person name="Golyshina O.V."/>
            <person name="Manteca A."/>
            <person name="Ramos J.L."/>
            <person name="Gallego J.R."/>
            <person name="Llorente I."/>
            <person name="Martins Dos Santos V.A."/>
            <person name="Jensen O.N."/>
            <person name="Pelaez A.I."/>
            <person name="Sanchez J."/>
            <person name="Ferrer M."/>
        </authorList>
    </citation>
    <scope>NUCLEOTIDE SEQUENCE</scope>
</reference>
<dbReference type="InterPro" id="IPR011053">
    <property type="entry name" value="Single_hybrid_motif"/>
</dbReference>
<dbReference type="AlphaFoldDB" id="T1BBF8"/>
<dbReference type="GO" id="GO:0019464">
    <property type="term" value="P:glycine decarboxylation via glycine cleavage system"/>
    <property type="evidence" value="ECO:0007669"/>
    <property type="project" value="InterPro"/>
</dbReference>
<dbReference type="GO" id="GO:0005960">
    <property type="term" value="C:glycine cleavage complex"/>
    <property type="evidence" value="ECO:0007669"/>
    <property type="project" value="InterPro"/>
</dbReference>
<organism evidence="1">
    <name type="scientific">mine drainage metagenome</name>
    <dbReference type="NCBI Taxonomy" id="410659"/>
    <lineage>
        <taxon>unclassified sequences</taxon>
        <taxon>metagenomes</taxon>
        <taxon>ecological metagenomes</taxon>
    </lineage>
</organism>
<dbReference type="Gene3D" id="2.40.50.100">
    <property type="match status" value="1"/>
</dbReference>
<evidence type="ECO:0000313" key="1">
    <source>
        <dbReference type="EMBL" id="EQD70256.1"/>
    </source>
</evidence>
<dbReference type="EMBL" id="AUZY01003207">
    <property type="protein sequence ID" value="EQD70256.1"/>
    <property type="molecule type" value="Genomic_DNA"/>
</dbReference>
<dbReference type="CDD" id="cd06848">
    <property type="entry name" value="GCS_H"/>
    <property type="match status" value="1"/>
</dbReference>